<keyword evidence="4" id="KW-1185">Reference proteome</keyword>
<dbReference type="InterPro" id="IPR003959">
    <property type="entry name" value="ATPase_AAA_core"/>
</dbReference>
<dbReference type="Pfam" id="PF26587">
    <property type="entry name" value="AAA_lid_SMAX1"/>
    <property type="match status" value="1"/>
</dbReference>
<sequence>MDSFVPFAGVLAASTADLSQPNLPPLLQIAELGSTKGLNLKLEDDGVVLNSSESATHKKLDNICQCLHKIFPDASNCPTVMGFQCSDNKRKDANNINSKVLVGKQMISTSQSSSPFPVDFNAKQEKHTSKLSEKFQRVEGLELGDLGSCNMSTSTVCDGSQMSPTSVISVTTDLGLGMCSSPTSNESKKPSTQYTDRNISSFSSTFSVAGGNILKHPSQPSTLNFDFCGQVDARNPKILFDVLAKEVSWQDEALSVISRTITGSHIKRVGANQRGDIWMNFVGPDRNGKRKIAVSLAKFLCGNRDSFIFVDLSSEEIKGCDVKFRGKTTLDFIVGEYCKKPFSVVFLENADKADVLVQNSLSQAIKTGKLNDSHGREVSVNNAIFVTSFSGHQAREPSNYSEERIVKVKGRPIKITVEHVIGDIRSQSVSVANGSIESISNPVLVNKRKFIGHNEFHDQQLISDTAKRAHTRSNWHLDLNLPAEENELQVQQMNDGNSEHASTENQNLWLQDLYDQVDETVVFRPFNFDALADRVLKVITSSFHKTIGSECALQIESEVMNQLLAAAYVSDGDKDVENWVEDVLSGGFTQVQKRYNLTACSIVKLVICSHHALSVYLPPSIKMD</sequence>
<reference evidence="3" key="1">
    <citation type="submission" date="2018-05" db="EMBL/GenBank/DDBJ databases">
        <title>Draft genome of Mucuna pruriens seed.</title>
        <authorList>
            <person name="Nnadi N.E."/>
            <person name="Vos R."/>
            <person name="Hasami M.H."/>
            <person name="Devisetty U.K."/>
            <person name="Aguiy J.C."/>
        </authorList>
    </citation>
    <scope>NUCLEOTIDE SEQUENCE [LARGE SCALE GENOMIC DNA]</scope>
    <source>
        <strain evidence="3">JCA_2017</strain>
    </source>
</reference>
<evidence type="ECO:0000313" key="4">
    <source>
        <dbReference type="Proteomes" id="UP000257109"/>
    </source>
</evidence>
<dbReference type="InterPro" id="IPR058954">
    <property type="entry name" value="AAA_lid_SMAX1"/>
</dbReference>
<dbReference type="Proteomes" id="UP000257109">
    <property type="component" value="Unassembled WGS sequence"/>
</dbReference>
<evidence type="ECO:0000259" key="1">
    <source>
        <dbReference type="Pfam" id="PF07724"/>
    </source>
</evidence>
<dbReference type="STRING" id="157652.A0A371H7G9"/>
<name>A0A371H7G9_MUCPR</name>
<feature type="non-terminal residue" evidence="3">
    <location>
        <position position="1"/>
    </location>
</feature>
<dbReference type="OrthoDB" id="1377618at2759"/>
<dbReference type="GO" id="GO:0005524">
    <property type="term" value="F:ATP binding"/>
    <property type="evidence" value="ECO:0007669"/>
    <property type="project" value="InterPro"/>
</dbReference>
<proteinExistence type="predicted"/>
<dbReference type="AlphaFoldDB" id="A0A371H7G9"/>
<accession>A0A371H7G9</accession>
<dbReference type="InterPro" id="IPR027417">
    <property type="entry name" value="P-loop_NTPase"/>
</dbReference>
<dbReference type="InterPro" id="IPR051650">
    <property type="entry name" value="SL_signaling_regulator"/>
</dbReference>
<evidence type="ECO:0000259" key="2">
    <source>
        <dbReference type="Pfam" id="PF26587"/>
    </source>
</evidence>
<evidence type="ECO:0000313" key="3">
    <source>
        <dbReference type="EMBL" id="RDX98721.1"/>
    </source>
</evidence>
<feature type="domain" description="ATPase AAA-type core" evidence="1">
    <location>
        <begin position="279"/>
        <end position="402"/>
    </location>
</feature>
<gene>
    <name evidence="3" type="primary">SMXL8</name>
    <name evidence="3" type="ORF">CR513_18317</name>
</gene>
<feature type="domain" description="SMAX1-like AAA+ ATPase lid" evidence="2">
    <location>
        <begin position="527"/>
        <end position="610"/>
    </location>
</feature>
<dbReference type="CDD" id="cd19499">
    <property type="entry name" value="RecA-like_ClpB_Hsp104-like"/>
    <property type="match status" value="1"/>
</dbReference>
<dbReference type="SUPFAM" id="SSF52540">
    <property type="entry name" value="P-loop containing nucleoside triphosphate hydrolases"/>
    <property type="match status" value="1"/>
</dbReference>
<dbReference type="PANTHER" id="PTHR43572:SF49">
    <property type="entry name" value="PROTEIN SMAX1-LIKE 8"/>
    <property type="match status" value="1"/>
</dbReference>
<organism evidence="3 4">
    <name type="scientific">Mucuna pruriens</name>
    <name type="common">Velvet bean</name>
    <name type="synonym">Dolichos pruriens</name>
    <dbReference type="NCBI Taxonomy" id="157652"/>
    <lineage>
        <taxon>Eukaryota</taxon>
        <taxon>Viridiplantae</taxon>
        <taxon>Streptophyta</taxon>
        <taxon>Embryophyta</taxon>
        <taxon>Tracheophyta</taxon>
        <taxon>Spermatophyta</taxon>
        <taxon>Magnoliopsida</taxon>
        <taxon>eudicotyledons</taxon>
        <taxon>Gunneridae</taxon>
        <taxon>Pentapetalae</taxon>
        <taxon>rosids</taxon>
        <taxon>fabids</taxon>
        <taxon>Fabales</taxon>
        <taxon>Fabaceae</taxon>
        <taxon>Papilionoideae</taxon>
        <taxon>50 kb inversion clade</taxon>
        <taxon>NPAAA clade</taxon>
        <taxon>indigoferoid/millettioid clade</taxon>
        <taxon>Phaseoleae</taxon>
        <taxon>Mucuna</taxon>
    </lineage>
</organism>
<dbReference type="PANTHER" id="PTHR43572">
    <property type="entry name" value="CHAPERONE PROTEIN CLPD, CHLOROPLASTIC"/>
    <property type="match status" value="1"/>
</dbReference>
<protein>
    <submittedName>
        <fullName evidence="3">Protein SMAX1-LIKE 8</fullName>
    </submittedName>
</protein>
<dbReference type="GO" id="GO:0016887">
    <property type="term" value="F:ATP hydrolysis activity"/>
    <property type="evidence" value="ECO:0007669"/>
    <property type="project" value="InterPro"/>
</dbReference>
<dbReference type="Pfam" id="PF07724">
    <property type="entry name" value="AAA_2"/>
    <property type="match status" value="1"/>
</dbReference>
<dbReference type="Gene3D" id="3.40.50.300">
    <property type="entry name" value="P-loop containing nucleotide triphosphate hydrolases"/>
    <property type="match status" value="1"/>
</dbReference>
<comment type="caution">
    <text evidence="3">The sequence shown here is derived from an EMBL/GenBank/DDBJ whole genome shotgun (WGS) entry which is preliminary data.</text>
</comment>
<dbReference type="EMBL" id="QJKJ01003389">
    <property type="protein sequence ID" value="RDX98721.1"/>
    <property type="molecule type" value="Genomic_DNA"/>
</dbReference>